<feature type="compositionally biased region" description="Polar residues" evidence="1">
    <location>
        <begin position="122"/>
        <end position="132"/>
    </location>
</feature>
<feature type="compositionally biased region" description="Acidic residues" evidence="1">
    <location>
        <begin position="277"/>
        <end position="305"/>
    </location>
</feature>
<sequence length="446" mass="47932">MKNSNGRRLVPNGSSLRPTSSRASLSGHRSSTSSLRQPSPPSPQSPGNRLGDDDGDGNGDVAGGTARFSLAHELAAALMPEPSAGSKLLADEFGIEFDEGAEGIDEDIPVRHDAPQDDNEHSPQTGAFSTPPSRHPAIDLFDAPPPKERIARDPLEEFSDDFAATEAFVSRLRYLDSDSSTLNMSTSSSLVSTEPPIERYTSRMIRQLNDTVREREGQVRELIAMEKEFRKIGSELGGSEVLASLDELEEVEGLLDDPEGAPKGPSGGHLQPLNGIAEEDDDEDDDDDDDYGNDDLVDGNGDGEDVFGSASPRRLRPPAASGFPALPRPKHWIPTPSGALPHLAHMRAVTSSLVNSLSAISEHAQENSAATADAGRKLRALKNRITGWRSDWESAERSQERIEKWERGDGGVLPVDGRKIVEEQLNAFALVLAEAAIKTQAIMAAA</sequence>
<feature type="region of interest" description="Disordered" evidence="1">
    <location>
        <begin position="98"/>
        <end position="148"/>
    </location>
</feature>
<feature type="region of interest" description="Disordered" evidence="1">
    <location>
        <begin position="255"/>
        <end position="330"/>
    </location>
</feature>
<accession>A0A9P6ATC7</accession>
<name>A0A9P6ATC7_9AGAM</name>
<gene>
    <name evidence="2" type="ORF">BS47DRAFT_1373039</name>
</gene>
<reference evidence="2" key="1">
    <citation type="journal article" date="2020" name="Nat. Commun.">
        <title>Large-scale genome sequencing of mycorrhizal fungi provides insights into the early evolution of symbiotic traits.</title>
        <authorList>
            <person name="Miyauchi S."/>
            <person name="Kiss E."/>
            <person name="Kuo A."/>
            <person name="Drula E."/>
            <person name="Kohler A."/>
            <person name="Sanchez-Garcia M."/>
            <person name="Morin E."/>
            <person name="Andreopoulos B."/>
            <person name="Barry K.W."/>
            <person name="Bonito G."/>
            <person name="Buee M."/>
            <person name="Carver A."/>
            <person name="Chen C."/>
            <person name="Cichocki N."/>
            <person name="Clum A."/>
            <person name="Culley D."/>
            <person name="Crous P.W."/>
            <person name="Fauchery L."/>
            <person name="Girlanda M."/>
            <person name="Hayes R.D."/>
            <person name="Keri Z."/>
            <person name="LaButti K."/>
            <person name="Lipzen A."/>
            <person name="Lombard V."/>
            <person name="Magnuson J."/>
            <person name="Maillard F."/>
            <person name="Murat C."/>
            <person name="Nolan M."/>
            <person name="Ohm R.A."/>
            <person name="Pangilinan J."/>
            <person name="Pereira M.F."/>
            <person name="Perotto S."/>
            <person name="Peter M."/>
            <person name="Pfister S."/>
            <person name="Riley R."/>
            <person name="Sitrit Y."/>
            <person name="Stielow J.B."/>
            <person name="Szollosi G."/>
            <person name="Zifcakova L."/>
            <person name="Stursova M."/>
            <person name="Spatafora J.W."/>
            <person name="Tedersoo L."/>
            <person name="Vaario L.M."/>
            <person name="Yamada A."/>
            <person name="Yan M."/>
            <person name="Wang P."/>
            <person name="Xu J."/>
            <person name="Bruns T."/>
            <person name="Baldrian P."/>
            <person name="Vilgalys R."/>
            <person name="Dunand C."/>
            <person name="Henrissat B."/>
            <person name="Grigoriev I.V."/>
            <person name="Hibbett D."/>
            <person name="Nagy L.G."/>
            <person name="Martin F.M."/>
        </authorList>
    </citation>
    <scope>NUCLEOTIDE SEQUENCE</scope>
    <source>
        <strain evidence="2">UP504</strain>
    </source>
</reference>
<feature type="region of interest" description="Disordered" evidence="1">
    <location>
        <begin position="1"/>
        <end position="65"/>
    </location>
</feature>
<proteinExistence type="predicted"/>
<feature type="compositionally biased region" description="Acidic residues" evidence="1">
    <location>
        <begin position="98"/>
        <end position="107"/>
    </location>
</feature>
<feature type="compositionally biased region" description="Low complexity" evidence="1">
    <location>
        <begin position="19"/>
        <end position="37"/>
    </location>
</feature>
<feature type="compositionally biased region" description="Polar residues" evidence="1">
    <location>
        <begin position="1"/>
        <end position="18"/>
    </location>
</feature>
<evidence type="ECO:0000256" key="1">
    <source>
        <dbReference type="SAM" id="MobiDB-lite"/>
    </source>
</evidence>
<keyword evidence="3" id="KW-1185">Reference proteome</keyword>
<comment type="caution">
    <text evidence="2">The sequence shown here is derived from an EMBL/GenBank/DDBJ whole genome shotgun (WGS) entry which is preliminary data.</text>
</comment>
<dbReference type="AlphaFoldDB" id="A0A9P6ATC7"/>
<dbReference type="OrthoDB" id="3364905at2759"/>
<protein>
    <submittedName>
        <fullName evidence="2">Uncharacterized protein</fullName>
    </submittedName>
</protein>
<organism evidence="2 3">
    <name type="scientific">Hydnum rufescens UP504</name>
    <dbReference type="NCBI Taxonomy" id="1448309"/>
    <lineage>
        <taxon>Eukaryota</taxon>
        <taxon>Fungi</taxon>
        <taxon>Dikarya</taxon>
        <taxon>Basidiomycota</taxon>
        <taxon>Agaricomycotina</taxon>
        <taxon>Agaricomycetes</taxon>
        <taxon>Cantharellales</taxon>
        <taxon>Hydnaceae</taxon>
        <taxon>Hydnum</taxon>
    </lineage>
</organism>
<dbReference type="Proteomes" id="UP000886523">
    <property type="component" value="Unassembled WGS sequence"/>
</dbReference>
<evidence type="ECO:0000313" key="2">
    <source>
        <dbReference type="EMBL" id="KAF9511337.1"/>
    </source>
</evidence>
<feature type="compositionally biased region" description="Basic and acidic residues" evidence="1">
    <location>
        <begin position="108"/>
        <end position="121"/>
    </location>
</feature>
<evidence type="ECO:0000313" key="3">
    <source>
        <dbReference type="Proteomes" id="UP000886523"/>
    </source>
</evidence>
<dbReference type="EMBL" id="MU129001">
    <property type="protein sequence ID" value="KAF9511337.1"/>
    <property type="molecule type" value="Genomic_DNA"/>
</dbReference>